<feature type="region of interest" description="Disordered" evidence="1">
    <location>
        <begin position="55"/>
        <end position="85"/>
    </location>
</feature>
<dbReference type="AlphaFoldDB" id="A0A7J7WL99"/>
<feature type="compositionally biased region" description="Polar residues" evidence="1">
    <location>
        <begin position="62"/>
        <end position="77"/>
    </location>
</feature>
<reference evidence="2 3" key="1">
    <citation type="journal article" date="2020" name="Nature">
        <title>Six reference-quality genomes reveal evolution of bat adaptations.</title>
        <authorList>
            <person name="Jebb D."/>
            <person name="Huang Z."/>
            <person name="Pippel M."/>
            <person name="Hughes G.M."/>
            <person name="Lavrichenko K."/>
            <person name="Devanna P."/>
            <person name="Winkler S."/>
            <person name="Jermiin L.S."/>
            <person name="Skirmuntt E.C."/>
            <person name="Katzourakis A."/>
            <person name="Burkitt-Gray L."/>
            <person name="Ray D.A."/>
            <person name="Sullivan K.A.M."/>
            <person name="Roscito J.G."/>
            <person name="Kirilenko B.M."/>
            <person name="Davalos L.M."/>
            <person name="Corthals A.P."/>
            <person name="Power M.L."/>
            <person name="Jones G."/>
            <person name="Ransome R.D."/>
            <person name="Dechmann D.K.N."/>
            <person name="Locatelli A.G."/>
            <person name="Puechmaille S.J."/>
            <person name="Fedrigo O."/>
            <person name="Jarvis E.D."/>
            <person name="Hiller M."/>
            <person name="Vernes S.C."/>
            <person name="Myers E.W."/>
            <person name="Teeling E.C."/>
        </authorList>
    </citation>
    <scope>NUCLEOTIDE SEQUENCE [LARGE SCALE GENOMIC DNA]</scope>
    <source>
        <strain evidence="2">MPipKuh1</strain>
        <tissue evidence="2">Flight muscle</tissue>
    </source>
</reference>
<protein>
    <submittedName>
        <fullName evidence="2">Uncharacterized protein</fullName>
    </submittedName>
</protein>
<evidence type="ECO:0000313" key="3">
    <source>
        <dbReference type="Proteomes" id="UP000558488"/>
    </source>
</evidence>
<evidence type="ECO:0000256" key="1">
    <source>
        <dbReference type="SAM" id="MobiDB-lite"/>
    </source>
</evidence>
<proteinExistence type="predicted"/>
<comment type="caution">
    <text evidence="2">The sequence shown here is derived from an EMBL/GenBank/DDBJ whole genome shotgun (WGS) entry which is preliminary data.</text>
</comment>
<keyword evidence="3" id="KW-1185">Reference proteome</keyword>
<gene>
    <name evidence="2" type="ORF">mPipKuh1_007933</name>
</gene>
<dbReference type="EMBL" id="JACAGB010000010">
    <property type="protein sequence ID" value="KAF6338207.1"/>
    <property type="molecule type" value="Genomic_DNA"/>
</dbReference>
<name>A0A7J7WL99_PIPKU</name>
<sequence length="162" mass="17180">MLLPSQEGWTSARSLSCMGINTVEIFFPPTPASWFTGSPGSTVHTKVCLPVTDAQEEEAHQQNHSTSPAGTLIPDSQPQDRERMKALEPASLPAEPCCCGSLSSPAHTLGPEAGASATNTCRRGCGSGTGRWIEAGGVLRCLLETWVLGTLLARAQVHTRHM</sequence>
<evidence type="ECO:0000313" key="2">
    <source>
        <dbReference type="EMBL" id="KAF6338207.1"/>
    </source>
</evidence>
<accession>A0A7J7WL99</accession>
<dbReference type="Proteomes" id="UP000558488">
    <property type="component" value="Unassembled WGS sequence"/>
</dbReference>
<organism evidence="2 3">
    <name type="scientific">Pipistrellus kuhlii</name>
    <name type="common">Kuhl's pipistrelle</name>
    <dbReference type="NCBI Taxonomy" id="59472"/>
    <lineage>
        <taxon>Eukaryota</taxon>
        <taxon>Metazoa</taxon>
        <taxon>Chordata</taxon>
        <taxon>Craniata</taxon>
        <taxon>Vertebrata</taxon>
        <taxon>Euteleostomi</taxon>
        <taxon>Mammalia</taxon>
        <taxon>Eutheria</taxon>
        <taxon>Laurasiatheria</taxon>
        <taxon>Chiroptera</taxon>
        <taxon>Yangochiroptera</taxon>
        <taxon>Vespertilionidae</taxon>
        <taxon>Pipistrellus</taxon>
    </lineage>
</organism>